<dbReference type="GO" id="GO:0016787">
    <property type="term" value="F:hydrolase activity"/>
    <property type="evidence" value="ECO:0007669"/>
    <property type="project" value="UniProtKB-KW"/>
</dbReference>
<dbReference type="SUPFAM" id="SSF52540">
    <property type="entry name" value="P-loop containing nucleoside triphosphate hydrolases"/>
    <property type="match status" value="1"/>
</dbReference>
<dbReference type="Proteomes" id="UP001152320">
    <property type="component" value="Chromosome 5"/>
</dbReference>
<evidence type="ECO:0000259" key="2">
    <source>
        <dbReference type="Pfam" id="PF05970"/>
    </source>
</evidence>
<keyword evidence="1" id="KW-0234">DNA repair</keyword>
<dbReference type="GO" id="GO:0006281">
    <property type="term" value="P:DNA repair"/>
    <property type="evidence" value="ECO:0007669"/>
    <property type="project" value="UniProtKB-KW"/>
</dbReference>
<dbReference type="Pfam" id="PF05970">
    <property type="entry name" value="PIF1"/>
    <property type="match status" value="1"/>
</dbReference>
<dbReference type="PANTHER" id="PTHR47642:SF5">
    <property type="entry name" value="ATP-DEPENDENT DNA HELICASE"/>
    <property type="match status" value="1"/>
</dbReference>
<keyword evidence="1" id="KW-0547">Nucleotide-binding</keyword>
<sequence>MLTTLNKEQKQLFTHLYQWSKQKCSNTDTQPFHIFLTGGAGTGKSQVIKCITNESRKLFSKTAESPDDVTFLLVAFTGTAAFNINKQTIYSAFSIFSTSLPYKPLGQDELNTLRIKYCSLELLIIDEISMVDQNMLMYIHARLQQIKRTSHTIPFGNVAVLAVGDFHQIPPVKGKPLFKQDPGSLVDLWSLFSICNKQYQLLTFTKQYVQF</sequence>
<dbReference type="GO" id="GO:0043139">
    <property type="term" value="F:5'-3' DNA helicase activity"/>
    <property type="evidence" value="ECO:0007669"/>
    <property type="project" value="UniProtKB-EC"/>
</dbReference>
<reference evidence="3" key="1">
    <citation type="submission" date="2021-10" db="EMBL/GenBank/DDBJ databases">
        <title>Tropical sea cucumber genome reveals ecological adaptation and Cuvierian tubules defense mechanism.</title>
        <authorList>
            <person name="Chen T."/>
        </authorList>
    </citation>
    <scope>NUCLEOTIDE SEQUENCE</scope>
    <source>
        <strain evidence="3">Nanhai2018</strain>
        <tissue evidence="3">Muscle</tissue>
    </source>
</reference>
<dbReference type="EMBL" id="JAIZAY010000005">
    <property type="protein sequence ID" value="KAJ8042543.1"/>
    <property type="molecule type" value="Genomic_DNA"/>
</dbReference>
<keyword evidence="1" id="KW-0227">DNA damage</keyword>
<organism evidence="3 4">
    <name type="scientific">Holothuria leucospilota</name>
    <name type="common">Black long sea cucumber</name>
    <name type="synonym">Mertensiothuria leucospilota</name>
    <dbReference type="NCBI Taxonomy" id="206669"/>
    <lineage>
        <taxon>Eukaryota</taxon>
        <taxon>Metazoa</taxon>
        <taxon>Echinodermata</taxon>
        <taxon>Eleutherozoa</taxon>
        <taxon>Echinozoa</taxon>
        <taxon>Holothuroidea</taxon>
        <taxon>Aspidochirotacea</taxon>
        <taxon>Aspidochirotida</taxon>
        <taxon>Holothuriidae</taxon>
        <taxon>Holothuria</taxon>
    </lineage>
</organism>
<evidence type="ECO:0000256" key="1">
    <source>
        <dbReference type="RuleBase" id="RU363044"/>
    </source>
</evidence>
<keyword evidence="1" id="KW-0067">ATP-binding</keyword>
<dbReference type="PANTHER" id="PTHR47642">
    <property type="entry name" value="ATP-DEPENDENT DNA HELICASE"/>
    <property type="match status" value="1"/>
</dbReference>
<proteinExistence type="inferred from homology"/>
<dbReference type="OrthoDB" id="416437at2759"/>
<comment type="similarity">
    <text evidence="1">Belongs to the helicase family.</text>
</comment>
<gene>
    <name evidence="3" type="ORF">HOLleu_13625</name>
</gene>
<dbReference type="GO" id="GO:0000723">
    <property type="term" value="P:telomere maintenance"/>
    <property type="evidence" value="ECO:0007669"/>
    <property type="project" value="InterPro"/>
</dbReference>
<dbReference type="Gene3D" id="3.40.50.300">
    <property type="entry name" value="P-loop containing nucleotide triphosphate hydrolases"/>
    <property type="match status" value="1"/>
</dbReference>
<dbReference type="GO" id="GO:0005524">
    <property type="term" value="F:ATP binding"/>
    <property type="evidence" value="ECO:0007669"/>
    <property type="project" value="UniProtKB-KW"/>
</dbReference>
<feature type="domain" description="DNA helicase Pif1-like DEAD-box helicase" evidence="2">
    <location>
        <begin position="5"/>
        <end position="176"/>
    </location>
</feature>
<accession>A0A9Q1CBB4</accession>
<name>A0A9Q1CBB4_HOLLE</name>
<comment type="catalytic activity">
    <reaction evidence="1">
        <text>ATP + H2O = ADP + phosphate + H(+)</text>
        <dbReference type="Rhea" id="RHEA:13065"/>
        <dbReference type="ChEBI" id="CHEBI:15377"/>
        <dbReference type="ChEBI" id="CHEBI:15378"/>
        <dbReference type="ChEBI" id="CHEBI:30616"/>
        <dbReference type="ChEBI" id="CHEBI:43474"/>
        <dbReference type="ChEBI" id="CHEBI:456216"/>
        <dbReference type="EC" id="5.6.2.3"/>
    </reaction>
</comment>
<comment type="caution">
    <text evidence="3">The sequence shown here is derived from an EMBL/GenBank/DDBJ whole genome shotgun (WGS) entry which is preliminary data.</text>
</comment>
<keyword evidence="1" id="KW-0233">DNA recombination</keyword>
<evidence type="ECO:0000313" key="4">
    <source>
        <dbReference type="Proteomes" id="UP001152320"/>
    </source>
</evidence>
<keyword evidence="4" id="KW-1185">Reference proteome</keyword>
<keyword evidence="1 3" id="KW-0347">Helicase</keyword>
<dbReference type="InterPro" id="IPR051055">
    <property type="entry name" value="PIF1_helicase"/>
</dbReference>
<protein>
    <recommendedName>
        <fullName evidence="1">ATP-dependent DNA helicase</fullName>
        <ecNumber evidence="1">5.6.2.3</ecNumber>
    </recommendedName>
</protein>
<dbReference type="AlphaFoldDB" id="A0A9Q1CBB4"/>
<evidence type="ECO:0000313" key="3">
    <source>
        <dbReference type="EMBL" id="KAJ8042543.1"/>
    </source>
</evidence>
<keyword evidence="1" id="KW-0378">Hydrolase</keyword>
<dbReference type="InterPro" id="IPR027417">
    <property type="entry name" value="P-loop_NTPase"/>
</dbReference>
<dbReference type="GO" id="GO:0006310">
    <property type="term" value="P:DNA recombination"/>
    <property type="evidence" value="ECO:0007669"/>
    <property type="project" value="UniProtKB-KW"/>
</dbReference>
<dbReference type="InterPro" id="IPR010285">
    <property type="entry name" value="DNA_helicase_pif1-like_DEAD"/>
</dbReference>
<dbReference type="EC" id="5.6.2.3" evidence="1"/>
<comment type="cofactor">
    <cofactor evidence="1">
        <name>Mg(2+)</name>
        <dbReference type="ChEBI" id="CHEBI:18420"/>
    </cofactor>
</comment>